<dbReference type="Proteomes" id="UP000254060">
    <property type="component" value="Unassembled WGS sequence"/>
</dbReference>
<reference evidence="1 2" key="1">
    <citation type="submission" date="2018-06" db="EMBL/GenBank/DDBJ databases">
        <authorList>
            <consortium name="Pathogen Informatics"/>
            <person name="Doyle S."/>
        </authorList>
    </citation>
    <scope>NUCLEOTIDE SEQUENCE [LARGE SCALE GENOMIC DNA]</scope>
    <source>
        <strain evidence="1 2">NCTC13163</strain>
    </source>
</reference>
<accession>A0A377FUZ3</accession>
<sequence length="62" mass="7385">MGPYQIDFTIVQYGNRQVQPTERASIEPVTRIKRVQRIRPRQDEWLEAEQQKSPGRFVDRSV</sequence>
<gene>
    <name evidence="1" type="ORF">NCTC13163_02003</name>
</gene>
<evidence type="ECO:0000313" key="1">
    <source>
        <dbReference type="EMBL" id="STO08630.1"/>
    </source>
</evidence>
<name>A0A377FUZ3_9BACL</name>
<dbReference type="AlphaFoldDB" id="A0A377FUZ3"/>
<protein>
    <submittedName>
        <fullName evidence="1">Uncharacterized protein</fullName>
    </submittedName>
</protein>
<dbReference type="EMBL" id="UGGP01000001">
    <property type="protein sequence ID" value="STO08630.1"/>
    <property type="molecule type" value="Genomic_DNA"/>
</dbReference>
<organism evidence="1 2">
    <name type="scientific">Exiguobacterium aurantiacum</name>
    <dbReference type="NCBI Taxonomy" id="33987"/>
    <lineage>
        <taxon>Bacteria</taxon>
        <taxon>Bacillati</taxon>
        <taxon>Bacillota</taxon>
        <taxon>Bacilli</taxon>
        <taxon>Bacillales</taxon>
        <taxon>Bacillales Family XII. Incertae Sedis</taxon>
        <taxon>Exiguobacterium</taxon>
    </lineage>
</organism>
<dbReference type="RefSeq" id="WP_024369947.1">
    <property type="nucleotide sequence ID" value="NZ_UGGP01000001.1"/>
</dbReference>
<dbReference type="OrthoDB" id="2354216at2"/>
<proteinExistence type="predicted"/>
<evidence type="ECO:0000313" key="2">
    <source>
        <dbReference type="Proteomes" id="UP000254060"/>
    </source>
</evidence>